<comment type="catalytic activity">
    <reaction evidence="13">
        <text>Preferential cleavage: (Ac)2-L-Lys-D-Ala-|-D-Ala. Also transpeptidation of peptidyl-alanyl moieties that are N-acyl substituents of D-alanine.</text>
        <dbReference type="EC" id="3.4.16.4"/>
    </reaction>
</comment>
<dbReference type="Pfam" id="PF00905">
    <property type="entry name" value="Transpeptidase"/>
    <property type="match status" value="1"/>
</dbReference>
<dbReference type="Pfam" id="PF00912">
    <property type="entry name" value="Transgly"/>
    <property type="match status" value="1"/>
</dbReference>
<keyword evidence="7" id="KW-0378">Hydrolase</keyword>
<dbReference type="EC" id="2.4.-.-" evidence="18"/>
<keyword evidence="15" id="KW-0812">Transmembrane</keyword>
<dbReference type="Gene3D" id="3.40.710.10">
    <property type="entry name" value="DD-peptidase/beta-lactamase superfamily"/>
    <property type="match status" value="1"/>
</dbReference>
<keyword evidence="6 18" id="KW-0808">Transferase</keyword>
<evidence type="ECO:0000256" key="1">
    <source>
        <dbReference type="ARBA" id="ARBA00004236"/>
    </source>
</evidence>
<keyword evidence="9" id="KW-0573">Peptidoglycan synthesis</keyword>
<keyword evidence="5 18" id="KW-0328">Glycosyltransferase</keyword>
<dbReference type="PANTHER" id="PTHR32282">
    <property type="entry name" value="BINDING PROTEIN TRANSPEPTIDASE, PUTATIVE-RELATED"/>
    <property type="match status" value="1"/>
</dbReference>
<dbReference type="InterPro" id="IPR012338">
    <property type="entry name" value="Beta-lactam/transpept-like"/>
</dbReference>
<dbReference type="Gene3D" id="1.10.3810.10">
    <property type="entry name" value="Biosynthetic peptidoglycan transglycosylase-like"/>
    <property type="match status" value="1"/>
</dbReference>
<keyword evidence="15" id="KW-1133">Transmembrane helix</keyword>
<dbReference type="PANTHER" id="PTHR32282:SF11">
    <property type="entry name" value="PENICILLIN-BINDING PROTEIN 1B"/>
    <property type="match status" value="1"/>
</dbReference>
<comment type="subcellular location">
    <subcellularLocation>
        <location evidence="1">Cell membrane</location>
    </subcellularLocation>
</comment>
<comment type="caution">
    <text evidence="18">The sequence shown here is derived from an EMBL/GenBank/DDBJ whole genome shotgun (WGS) entry which is preliminary data.</text>
</comment>
<reference evidence="19" key="1">
    <citation type="journal article" date="2019" name="Int. J. Syst. Evol. Microbiol.">
        <title>The Global Catalogue of Microorganisms (GCM) 10K type strain sequencing project: providing services to taxonomists for standard genome sequencing and annotation.</title>
        <authorList>
            <consortium name="The Broad Institute Genomics Platform"/>
            <consortium name="The Broad Institute Genome Sequencing Center for Infectious Disease"/>
            <person name="Wu L."/>
            <person name="Ma J."/>
        </authorList>
    </citation>
    <scope>NUCLEOTIDE SEQUENCE [LARGE SCALE GENOMIC DNA]</scope>
    <source>
        <strain evidence="19">IBRC-M 10703</strain>
    </source>
</reference>
<evidence type="ECO:0000256" key="4">
    <source>
        <dbReference type="ARBA" id="ARBA00022670"/>
    </source>
</evidence>
<keyword evidence="12" id="KW-0961">Cell wall biogenesis/degradation</keyword>
<dbReference type="RefSeq" id="WP_379497431.1">
    <property type="nucleotide sequence ID" value="NZ_JBHSAO010000011.1"/>
</dbReference>
<evidence type="ECO:0000256" key="10">
    <source>
        <dbReference type="ARBA" id="ARBA00023136"/>
    </source>
</evidence>
<feature type="domain" description="Penicillin-binding protein transpeptidase" evidence="16">
    <location>
        <begin position="316"/>
        <end position="560"/>
    </location>
</feature>
<accession>A0ABV8GZ39</accession>
<evidence type="ECO:0000256" key="6">
    <source>
        <dbReference type="ARBA" id="ARBA00022679"/>
    </source>
</evidence>
<dbReference type="EMBL" id="JBHSAO010000011">
    <property type="protein sequence ID" value="MFC4024930.1"/>
    <property type="molecule type" value="Genomic_DNA"/>
</dbReference>
<evidence type="ECO:0000256" key="5">
    <source>
        <dbReference type="ARBA" id="ARBA00022676"/>
    </source>
</evidence>
<evidence type="ECO:0000256" key="12">
    <source>
        <dbReference type="ARBA" id="ARBA00023316"/>
    </source>
</evidence>
<feature type="transmembrane region" description="Helical" evidence="15">
    <location>
        <begin position="12"/>
        <end position="34"/>
    </location>
</feature>
<sequence length="675" mass="75643">MRFWPKKHFHKLILSLFALVIISLATIYLLAFLMGPPKLAGDQATIIYDQNDTIIGEKRDVRTKHWIPLDDIPALVLDATVMIEDQHFFDHQGFDYKRIGGAILKNITSTSLREGASTLTQQYARNLFLSPEKTWTRKIKEAFYTVRLEMFYSKEEILEGYLNTIYYGHGAYGIESASNYFFNKTVTDLTLAEVSMLTGIPKGPTYYSPLNNEENANQRQRLILQTLREKNIISETEKVAALEEKLVYSVTPKNPGAAPYFQDEVLQEASHWLNLDQSEIRAGGYQIHTTLNSKFQKHLEDTILETIKGTSDVETAAISMDPHTGAVLAMVGGREYEKSSYNRAVDAKRMSGSTFKPLLYYAALHHGYTASTQLMSKPTVFEMDNGKVYKPNNFNGYYANEPITLAQALALSDNVYAVKTNMYLGPEKLVETAEQFGLKGDFPAVPASALGTASVSVEKMTAAYGMLANGGQKVDSYTIEEIVDRHGKKVYEKKLDSRKKMLDPKKTFILTHLMTGMFDEEMNGYTSVTGSGITNKLTNLYAGKSGTTNSDSWMIGYSPSIVTGIWTGYDDNRNMELVSESAYAKEIWASFMEAAHEGQAQDAFAMPSGVVGIPIDPATGKRATPDCGTSRVMYYEKGTEPRSYCSEHDSSVEEIEHVEDTEKKGVFERWFDVFF</sequence>
<name>A0ABV8GZ39_9BACI</name>
<feature type="domain" description="Glycosyl transferase family 51" evidence="17">
    <location>
        <begin position="55"/>
        <end position="227"/>
    </location>
</feature>
<evidence type="ECO:0000256" key="3">
    <source>
        <dbReference type="ARBA" id="ARBA00022645"/>
    </source>
</evidence>
<dbReference type="InterPro" id="IPR050396">
    <property type="entry name" value="Glycosyltr_51/Transpeptidase"/>
</dbReference>
<keyword evidence="11" id="KW-0511">Multifunctional enzyme</keyword>
<proteinExistence type="predicted"/>
<evidence type="ECO:0000313" key="18">
    <source>
        <dbReference type="EMBL" id="MFC4024930.1"/>
    </source>
</evidence>
<dbReference type="InterPro" id="IPR023346">
    <property type="entry name" value="Lysozyme-like_dom_sf"/>
</dbReference>
<keyword evidence="3" id="KW-0121">Carboxypeptidase</keyword>
<evidence type="ECO:0000256" key="14">
    <source>
        <dbReference type="ARBA" id="ARBA00049902"/>
    </source>
</evidence>
<dbReference type="InterPro" id="IPR001264">
    <property type="entry name" value="Glyco_trans_51"/>
</dbReference>
<keyword evidence="8" id="KW-0133">Cell shape</keyword>
<evidence type="ECO:0000259" key="17">
    <source>
        <dbReference type="Pfam" id="PF00912"/>
    </source>
</evidence>
<evidence type="ECO:0000256" key="9">
    <source>
        <dbReference type="ARBA" id="ARBA00022984"/>
    </source>
</evidence>
<gene>
    <name evidence="18" type="ORF">ACFOUV_14135</name>
</gene>
<evidence type="ECO:0000259" key="16">
    <source>
        <dbReference type="Pfam" id="PF00905"/>
    </source>
</evidence>
<evidence type="ECO:0000256" key="8">
    <source>
        <dbReference type="ARBA" id="ARBA00022960"/>
    </source>
</evidence>
<organism evidence="18 19">
    <name type="scientific">Oceanobacillus longus</name>
    <dbReference type="NCBI Taxonomy" id="930120"/>
    <lineage>
        <taxon>Bacteria</taxon>
        <taxon>Bacillati</taxon>
        <taxon>Bacillota</taxon>
        <taxon>Bacilli</taxon>
        <taxon>Bacillales</taxon>
        <taxon>Bacillaceae</taxon>
        <taxon>Oceanobacillus</taxon>
    </lineage>
</organism>
<evidence type="ECO:0000256" key="2">
    <source>
        <dbReference type="ARBA" id="ARBA00022475"/>
    </source>
</evidence>
<dbReference type="Proteomes" id="UP001595772">
    <property type="component" value="Unassembled WGS sequence"/>
</dbReference>
<keyword evidence="4" id="KW-0645">Protease</keyword>
<dbReference type="NCBIfam" id="TIGR02074">
    <property type="entry name" value="PBP_1a_fam"/>
    <property type="match status" value="1"/>
</dbReference>
<keyword evidence="10 15" id="KW-0472">Membrane</keyword>
<dbReference type="GO" id="GO:0016757">
    <property type="term" value="F:glycosyltransferase activity"/>
    <property type="evidence" value="ECO:0007669"/>
    <property type="project" value="UniProtKB-KW"/>
</dbReference>
<keyword evidence="2" id="KW-1003">Cell membrane</keyword>
<evidence type="ECO:0000256" key="7">
    <source>
        <dbReference type="ARBA" id="ARBA00022801"/>
    </source>
</evidence>
<protein>
    <submittedName>
        <fullName evidence="18">Transglycosylase domain-containing protein</fullName>
        <ecNumber evidence="18">2.4.-.-</ecNumber>
    </submittedName>
</protein>
<evidence type="ECO:0000313" key="19">
    <source>
        <dbReference type="Proteomes" id="UP001595772"/>
    </source>
</evidence>
<evidence type="ECO:0000256" key="13">
    <source>
        <dbReference type="ARBA" id="ARBA00034000"/>
    </source>
</evidence>
<evidence type="ECO:0000256" key="15">
    <source>
        <dbReference type="SAM" id="Phobius"/>
    </source>
</evidence>
<comment type="catalytic activity">
    <reaction evidence="14">
        <text>[GlcNAc-(1-&gt;4)-Mur2Ac(oyl-L-Ala-gamma-D-Glu-L-Lys-D-Ala-D-Ala)](n)-di-trans,octa-cis-undecaprenyl diphosphate + beta-D-GlcNAc-(1-&gt;4)-Mur2Ac(oyl-L-Ala-gamma-D-Glu-L-Lys-D-Ala-D-Ala)-di-trans,octa-cis-undecaprenyl diphosphate = [GlcNAc-(1-&gt;4)-Mur2Ac(oyl-L-Ala-gamma-D-Glu-L-Lys-D-Ala-D-Ala)](n+1)-di-trans,octa-cis-undecaprenyl diphosphate + di-trans,octa-cis-undecaprenyl diphosphate + H(+)</text>
        <dbReference type="Rhea" id="RHEA:23708"/>
        <dbReference type="Rhea" id="RHEA-COMP:9602"/>
        <dbReference type="Rhea" id="RHEA-COMP:9603"/>
        <dbReference type="ChEBI" id="CHEBI:15378"/>
        <dbReference type="ChEBI" id="CHEBI:58405"/>
        <dbReference type="ChEBI" id="CHEBI:60033"/>
        <dbReference type="ChEBI" id="CHEBI:78435"/>
        <dbReference type="EC" id="2.4.99.28"/>
    </reaction>
</comment>
<dbReference type="InterPro" id="IPR036950">
    <property type="entry name" value="PBP_transglycosylase"/>
</dbReference>
<dbReference type="SUPFAM" id="SSF53955">
    <property type="entry name" value="Lysozyme-like"/>
    <property type="match status" value="1"/>
</dbReference>
<evidence type="ECO:0000256" key="11">
    <source>
        <dbReference type="ARBA" id="ARBA00023268"/>
    </source>
</evidence>
<keyword evidence="19" id="KW-1185">Reference proteome</keyword>
<dbReference type="SUPFAM" id="SSF56601">
    <property type="entry name" value="beta-lactamase/transpeptidase-like"/>
    <property type="match status" value="1"/>
</dbReference>
<dbReference type="InterPro" id="IPR001460">
    <property type="entry name" value="PCN-bd_Tpept"/>
</dbReference>